<dbReference type="Proteomes" id="UP001157134">
    <property type="component" value="Unassembled WGS sequence"/>
</dbReference>
<accession>A0ABQ6HCI8</accession>
<protein>
    <submittedName>
        <fullName evidence="1">Uncharacterized protein</fullName>
    </submittedName>
</protein>
<dbReference type="EMBL" id="BSSV01000004">
    <property type="protein sequence ID" value="GLX85813.1"/>
    <property type="molecule type" value="Genomic_DNA"/>
</dbReference>
<gene>
    <name evidence="1" type="ORF">tloyanaT_20650</name>
</gene>
<comment type="caution">
    <text evidence="1">The sequence shown here is derived from an EMBL/GenBank/DDBJ whole genome shotgun (WGS) entry which is preliminary data.</text>
</comment>
<organism evidence="1 2">
    <name type="scientific">Thalassotalea loyana</name>
    <dbReference type="NCBI Taxonomy" id="280483"/>
    <lineage>
        <taxon>Bacteria</taxon>
        <taxon>Pseudomonadati</taxon>
        <taxon>Pseudomonadota</taxon>
        <taxon>Gammaproteobacteria</taxon>
        <taxon>Alteromonadales</taxon>
        <taxon>Colwelliaceae</taxon>
        <taxon>Thalassotalea</taxon>
    </lineage>
</organism>
<name>A0ABQ6HCI8_9GAMM</name>
<proteinExistence type="predicted"/>
<dbReference type="RefSeq" id="WP_284298277.1">
    <property type="nucleotide sequence ID" value="NZ_BSSV01000004.1"/>
</dbReference>
<sequence length="66" mass="7757">MDVASYKRLNELVNKFARNVHSDQDYSEIHRILDDAVAHIEQEELGEMLYCDDFQVELERSLSKAK</sequence>
<reference evidence="1 2" key="1">
    <citation type="submission" date="2023-03" db="EMBL/GenBank/DDBJ databases">
        <title>Thalassotalea loyana LMG 22536T draft genome sequence.</title>
        <authorList>
            <person name="Sawabe T."/>
        </authorList>
    </citation>
    <scope>NUCLEOTIDE SEQUENCE [LARGE SCALE GENOMIC DNA]</scope>
    <source>
        <strain evidence="1 2">LMG 22536</strain>
    </source>
</reference>
<evidence type="ECO:0000313" key="1">
    <source>
        <dbReference type="EMBL" id="GLX85813.1"/>
    </source>
</evidence>
<keyword evidence="2" id="KW-1185">Reference proteome</keyword>
<evidence type="ECO:0000313" key="2">
    <source>
        <dbReference type="Proteomes" id="UP001157134"/>
    </source>
</evidence>